<dbReference type="SUPFAM" id="SSF46689">
    <property type="entry name" value="Homeodomain-like"/>
    <property type="match status" value="1"/>
</dbReference>
<dbReference type="PROSITE" id="PS50977">
    <property type="entry name" value="HTH_TETR_2"/>
    <property type="match status" value="1"/>
</dbReference>
<evidence type="ECO:0000256" key="1">
    <source>
        <dbReference type="ARBA" id="ARBA00023125"/>
    </source>
</evidence>
<dbReference type="InterPro" id="IPR041490">
    <property type="entry name" value="KstR2_TetR_C"/>
</dbReference>
<proteinExistence type="predicted"/>
<evidence type="ECO:0000259" key="3">
    <source>
        <dbReference type="PROSITE" id="PS50977"/>
    </source>
</evidence>
<dbReference type="Pfam" id="PF17932">
    <property type="entry name" value="TetR_C_24"/>
    <property type="match status" value="1"/>
</dbReference>
<dbReference type="SUPFAM" id="SSF48498">
    <property type="entry name" value="Tetracyclin repressor-like, C-terminal domain"/>
    <property type="match status" value="1"/>
</dbReference>
<dbReference type="RefSeq" id="WP_268440931.1">
    <property type="nucleotide sequence ID" value="NZ_CP113836.1"/>
</dbReference>
<dbReference type="Gene3D" id="1.10.357.10">
    <property type="entry name" value="Tetracycline Repressor, domain 2"/>
    <property type="match status" value="1"/>
</dbReference>
<dbReference type="InterPro" id="IPR001647">
    <property type="entry name" value="HTH_TetR"/>
</dbReference>
<feature type="DNA-binding region" description="H-T-H motif" evidence="2">
    <location>
        <begin position="43"/>
        <end position="62"/>
    </location>
</feature>
<dbReference type="PANTHER" id="PTHR30055">
    <property type="entry name" value="HTH-TYPE TRANSCRIPTIONAL REGULATOR RUTR"/>
    <property type="match status" value="1"/>
</dbReference>
<feature type="domain" description="HTH tetR-type" evidence="3">
    <location>
        <begin position="20"/>
        <end position="80"/>
    </location>
</feature>
<dbReference type="PANTHER" id="PTHR30055:SF237">
    <property type="entry name" value="TRANSCRIPTIONAL REPRESSOR MCE3R"/>
    <property type="match status" value="1"/>
</dbReference>
<gene>
    <name evidence="4" type="ORF">ORV05_19325</name>
</gene>
<dbReference type="EMBL" id="CP113836">
    <property type="protein sequence ID" value="WAL63184.1"/>
    <property type="molecule type" value="Genomic_DNA"/>
</dbReference>
<reference evidence="4" key="1">
    <citation type="submission" date="2022-11" db="EMBL/GenBank/DDBJ databases">
        <authorList>
            <person name="Mo P."/>
        </authorList>
    </citation>
    <scope>NUCLEOTIDE SEQUENCE</scope>
    <source>
        <strain evidence="4">HUAS 11-8</strain>
    </source>
</reference>
<organism evidence="4 5">
    <name type="scientific">Amycolatopsis cynarae</name>
    <dbReference type="NCBI Taxonomy" id="2995223"/>
    <lineage>
        <taxon>Bacteria</taxon>
        <taxon>Bacillati</taxon>
        <taxon>Actinomycetota</taxon>
        <taxon>Actinomycetes</taxon>
        <taxon>Pseudonocardiales</taxon>
        <taxon>Pseudonocardiaceae</taxon>
        <taxon>Amycolatopsis</taxon>
    </lineage>
</organism>
<dbReference type="InterPro" id="IPR036271">
    <property type="entry name" value="Tet_transcr_reg_TetR-rel_C_sf"/>
</dbReference>
<evidence type="ECO:0000313" key="5">
    <source>
        <dbReference type="Proteomes" id="UP001163203"/>
    </source>
</evidence>
<keyword evidence="1 2" id="KW-0238">DNA-binding</keyword>
<dbReference type="Proteomes" id="UP001163203">
    <property type="component" value="Chromosome"/>
</dbReference>
<name>A0ABY7ATA2_9PSEU</name>
<dbReference type="PRINTS" id="PR00455">
    <property type="entry name" value="HTHTETR"/>
</dbReference>
<accession>A0ABY7ATA2</accession>
<evidence type="ECO:0000313" key="4">
    <source>
        <dbReference type="EMBL" id="WAL63184.1"/>
    </source>
</evidence>
<sequence length="221" mass="24307">MAAGRTVGKAAGQDWRHYEPLDLPPILTHALDAFYEQGFHGTAVRDIARRVGVTVPALYYYYENKEAILVALLETATNDVASRAFAAAEEGGDRPEVRFANVIEAVVLHMTHRVRLAALDSELRYLQPANRKHYAATRKKLENLLTGIITDGVRAKVFTVAEPAETSRALLGMCQAVATWFRDDGPLRPEKLAARYVAIALMTVGAQPGSRRARPRPGGTR</sequence>
<protein>
    <submittedName>
        <fullName evidence="4">TetR/AcrR family transcriptional regulator</fullName>
    </submittedName>
</protein>
<dbReference type="Pfam" id="PF00440">
    <property type="entry name" value="TetR_N"/>
    <property type="match status" value="1"/>
</dbReference>
<evidence type="ECO:0000256" key="2">
    <source>
        <dbReference type="PROSITE-ProRule" id="PRU00335"/>
    </source>
</evidence>
<keyword evidence="5" id="KW-1185">Reference proteome</keyword>
<dbReference type="InterPro" id="IPR050109">
    <property type="entry name" value="HTH-type_TetR-like_transc_reg"/>
</dbReference>
<dbReference type="InterPro" id="IPR009057">
    <property type="entry name" value="Homeodomain-like_sf"/>
</dbReference>